<name>A0A933RYW8_RHOPL</name>
<sequence>MAMRTFLVCGFKGGAGRSLTAAMLACGLHLQARPTLLVRQTAHNIYSVIEPIEATLPLPCRELMLPAPYDLPPDLTEDIAAMVDAADARFSDALGQLARAEIGADGDVVVDLSCVGGALNAASLRDAFAIVVPTRASVFDVDWAVRSAAFVHELQQTSDRSVPAVLATISPDQDRGRLMRQLRALLRHVKSLHRGLLPDEPSRFSVEAPFLGEATLEALICGRPIWQDRDLAGRCRAFAEAVVGLAEADGAALADHVDSS</sequence>
<comment type="caution">
    <text evidence="1">The sequence shown here is derived from an EMBL/GenBank/DDBJ whole genome shotgun (WGS) entry which is preliminary data.</text>
</comment>
<proteinExistence type="predicted"/>
<dbReference type="SUPFAM" id="SSF52540">
    <property type="entry name" value="P-loop containing nucleoside triphosphate hydrolases"/>
    <property type="match status" value="1"/>
</dbReference>
<protein>
    <submittedName>
        <fullName evidence="1">Uncharacterized protein</fullName>
    </submittedName>
</protein>
<reference evidence="1" key="1">
    <citation type="submission" date="2020-07" db="EMBL/GenBank/DDBJ databases">
        <title>Huge and variable diversity of episymbiotic CPR bacteria and DPANN archaea in groundwater ecosystems.</title>
        <authorList>
            <person name="He C.Y."/>
            <person name="Keren R."/>
            <person name="Whittaker M."/>
            <person name="Farag I.F."/>
            <person name="Doudna J."/>
            <person name="Cate J.H.D."/>
            <person name="Banfield J.F."/>
        </authorList>
    </citation>
    <scope>NUCLEOTIDE SEQUENCE</scope>
    <source>
        <strain evidence="1">NC_groundwater_1818_Pr3_B-0.1um_66_35</strain>
    </source>
</reference>
<evidence type="ECO:0000313" key="2">
    <source>
        <dbReference type="Proteomes" id="UP000782519"/>
    </source>
</evidence>
<dbReference type="EMBL" id="JACRJB010000052">
    <property type="protein sequence ID" value="MBI5131245.1"/>
    <property type="molecule type" value="Genomic_DNA"/>
</dbReference>
<dbReference type="AlphaFoldDB" id="A0A933RYW8"/>
<gene>
    <name evidence="1" type="ORF">HZA66_17535</name>
</gene>
<dbReference type="InterPro" id="IPR027417">
    <property type="entry name" value="P-loop_NTPase"/>
</dbReference>
<organism evidence="1 2">
    <name type="scientific">Rhodopseudomonas palustris</name>
    <dbReference type="NCBI Taxonomy" id="1076"/>
    <lineage>
        <taxon>Bacteria</taxon>
        <taxon>Pseudomonadati</taxon>
        <taxon>Pseudomonadota</taxon>
        <taxon>Alphaproteobacteria</taxon>
        <taxon>Hyphomicrobiales</taxon>
        <taxon>Nitrobacteraceae</taxon>
        <taxon>Rhodopseudomonas</taxon>
    </lineage>
</organism>
<dbReference type="Proteomes" id="UP000782519">
    <property type="component" value="Unassembled WGS sequence"/>
</dbReference>
<dbReference type="Gene3D" id="3.40.50.300">
    <property type="entry name" value="P-loop containing nucleotide triphosphate hydrolases"/>
    <property type="match status" value="1"/>
</dbReference>
<accession>A0A933RYW8</accession>
<evidence type="ECO:0000313" key="1">
    <source>
        <dbReference type="EMBL" id="MBI5131245.1"/>
    </source>
</evidence>